<gene>
    <name evidence="6" type="ORF">C6P46_001972</name>
</gene>
<dbReference type="PANTHER" id="PTHR12652:SF25">
    <property type="entry name" value="MICROBODY (PEROXISOME) PROLIFERATION PROTEIN PEROXIN 11C (EUROFUNG)"/>
    <property type="match status" value="1"/>
</dbReference>
<feature type="compositionally biased region" description="Basic and acidic residues" evidence="5">
    <location>
        <begin position="545"/>
        <end position="556"/>
    </location>
</feature>
<evidence type="ECO:0000256" key="1">
    <source>
        <dbReference type="ARBA" id="ARBA00022593"/>
    </source>
</evidence>
<keyword evidence="7" id="KW-1185">Reference proteome</keyword>
<keyword evidence="2" id="KW-0472">Membrane</keyword>
<evidence type="ECO:0000313" key="7">
    <source>
        <dbReference type="Proteomes" id="UP000777482"/>
    </source>
</evidence>
<dbReference type="Pfam" id="PF05648">
    <property type="entry name" value="PEX11"/>
    <property type="match status" value="1"/>
</dbReference>
<keyword evidence="1" id="KW-0962">Peroxisome biogenesis</keyword>
<dbReference type="PANTHER" id="PTHR12652">
    <property type="entry name" value="PEROXISOMAL BIOGENESIS FACTOR 11"/>
    <property type="match status" value="1"/>
</dbReference>
<evidence type="ECO:0000256" key="2">
    <source>
        <dbReference type="ARBA" id="ARBA00023136"/>
    </source>
</evidence>
<dbReference type="OrthoDB" id="10005898at2759"/>
<comment type="caution">
    <text evidence="6">The sequence shown here is derived from an EMBL/GenBank/DDBJ whole genome shotgun (WGS) entry which is preliminary data.</text>
</comment>
<protein>
    <submittedName>
        <fullName evidence="6">Uncharacterized protein</fullName>
    </submittedName>
</protein>
<dbReference type="InterPro" id="IPR008733">
    <property type="entry name" value="PEX11"/>
</dbReference>
<evidence type="ECO:0000256" key="5">
    <source>
        <dbReference type="SAM" id="MobiDB-lite"/>
    </source>
</evidence>
<accession>A0A9P6VT54</accession>
<comment type="subcellular location">
    <subcellularLocation>
        <location evidence="4">Peroxisome membrane</location>
    </subcellularLocation>
</comment>
<reference evidence="6 7" key="1">
    <citation type="submission" date="2020-11" db="EMBL/GenBank/DDBJ databases">
        <title>Kefir isolates.</title>
        <authorList>
            <person name="Marcisauskas S."/>
            <person name="Kim Y."/>
            <person name="Blasche S."/>
        </authorList>
    </citation>
    <scope>NUCLEOTIDE SEQUENCE [LARGE SCALE GENOMIC DNA]</scope>
    <source>
        <strain evidence="6 7">KR</strain>
    </source>
</reference>
<evidence type="ECO:0000313" key="6">
    <source>
        <dbReference type="EMBL" id="KAG0654118.1"/>
    </source>
</evidence>
<dbReference type="GO" id="GO:0016559">
    <property type="term" value="P:peroxisome fission"/>
    <property type="evidence" value="ECO:0007669"/>
    <property type="project" value="InterPro"/>
</dbReference>
<organism evidence="6 7">
    <name type="scientific">Rhodotorula mucilaginosa</name>
    <name type="common">Yeast</name>
    <name type="synonym">Rhodotorula rubra</name>
    <dbReference type="NCBI Taxonomy" id="5537"/>
    <lineage>
        <taxon>Eukaryota</taxon>
        <taxon>Fungi</taxon>
        <taxon>Dikarya</taxon>
        <taxon>Basidiomycota</taxon>
        <taxon>Pucciniomycotina</taxon>
        <taxon>Microbotryomycetes</taxon>
        <taxon>Sporidiobolales</taxon>
        <taxon>Sporidiobolaceae</taxon>
        <taxon>Rhodotorula</taxon>
    </lineage>
</organism>
<feature type="region of interest" description="Disordered" evidence="5">
    <location>
        <begin position="540"/>
        <end position="559"/>
    </location>
</feature>
<dbReference type="AlphaFoldDB" id="A0A9P6VT54"/>
<dbReference type="GO" id="GO:0005778">
    <property type="term" value="C:peroxisomal membrane"/>
    <property type="evidence" value="ECO:0007669"/>
    <property type="project" value="UniProtKB-SubCell"/>
</dbReference>
<evidence type="ECO:0000256" key="4">
    <source>
        <dbReference type="ARBA" id="ARBA00046271"/>
    </source>
</evidence>
<dbReference type="Proteomes" id="UP000777482">
    <property type="component" value="Unassembled WGS sequence"/>
</dbReference>
<keyword evidence="3" id="KW-0576">Peroxisome</keyword>
<name>A0A9P6VT54_RHOMI</name>
<sequence>MLVRDVLVPREAELKLPHHLEDGKAAEGRLGCGVVSAPSPSRVSSCPSISLTTTLRACWGRSVSIVNEEPFGRTNKSNRKSCFEASVQAPHAPRGRVLLAAGRKLASSAYRSSVKLISLTWRPRLLPLCRINLVSAACLDGKLVGATFLPLRLSQHMYADLASVTLRYEGSAIPTVHFLCLPLCTCWRAGRPGQLPLVGFDFCCPDRCGDIARRILSRSSSSSHTPTVFRRASACTATTSMSKKLSLSPFSLPSPALAHFNRVAGSQSGQDKLFMVYQYAAYVAVAALNSKRFGNKARADLAMRIEKLRATIADARTLYRLFGIFPIIAWAQSLNDPATQPKDKQHLMIQKLQAWSMLLYYPLEHLYYLAGKGVLKISPARIGTIAVWSCRFWAAYVVLQIFHIRRSFQLLSLERTRVVRAARERVRSGSATSEELQQEKADLQRLAAQEKSLKNDCWVQAGYLPLTAHWYVAPPSSGTIYRKLIRKVFVDRSLPGGLLPNNVWVGVCGTVAAVAGLKGSLDTVRYRAGRSVPKVAEARCAASGRGEETDSERRTEASSFTPLWLTASSSPRNTLRTAKQESSRWEVNASAESAQVSLPGVYSQFQASAVPWRRISPGLACGRLAEAGAGPGVEK</sequence>
<proteinExistence type="predicted"/>
<evidence type="ECO:0000256" key="3">
    <source>
        <dbReference type="ARBA" id="ARBA00023140"/>
    </source>
</evidence>
<dbReference type="EMBL" id="PUHQ01000161">
    <property type="protein sequence ID" value="KAG0654118.1"/>
    <property type="molecule type" value="Genomic_DNA"/>
</dbReference>